<evidence type="ECO:0000313" key="2">
    <source>
        <dbReference type="Proteomes" id="UP000245959"/>
    </source>
</evidence>
<reference evidence="1 2" key="1">
    <citation type="submission" date="2018-04" db="EMBL/GenBank/DDBJ databases">
        <title>Genomic Encyclopedia of Type Strains, Phase IV (KMG-IV): sequencing the most valuable type-strain genomes for metagenomic binning, comparative biology and taxonomic classification.</title>
        <authorList>
            <person name="Goeker M."/>
        </authorList>
    </citation>
    <scope>NUCLEOTIDE SEQUENCE [LARGE SCALE GENOMIC DNA]</scope>
    <source>
        <strain evidence="1 2">DSM 14823</strain>
    </source>
</reference>
<accession>A0A2U1AL65</accession>
<protein>
    <submittedName>
        <fullName evidence="1">Uncharacterized protein</fullName>
    </submittedName>
</protein>
<proteinExistence type="predicted"/>
<organism evidence="1 2">
    <name type="scientific">Victivallis vadensis</name>
    <dbReference type="NCBI Taxonomy" id="172901"/>
    <lineage>
        <taxon>Bacteria</taxon>
        <taxon>Pseudomonadati</taxon>
        <taxon>Lentisphaerota</taxon>
        <taxon>Lentisphaeria</taxon>
        <taxon>Victivallales</taxon>
        <taxon>Victivallaceae</taxon>
        <taxon>Victivallis</taxon>
    </lineage>
</organism>
<comment type="caution">
    <text evidence="1">The sequence shown here is derived from an EMBL/GenBank/DDBJ whole genome shotgun (WGS) entry which is preliminary data.</text>
</comment>
<sequence length="198" mass="24068">MRIFIKKEAICLLVCYLWQYRRLCVLAFDNQISWIERTKYYRSNYLDRNIYVLEKLHRFLHDHSCAEHIKITCLDHIGYTICNGIYSVIPSGYFGKYFRNHIDFCCISKIFHVFMVTNRIFNDKEYRWWLAKHNAIIADILIDEIIDRQTNCLKVIHYFLHTENIGYSYSPPMSPDIIMRKQFKKSEQEILSEDWFRP</sequence>
<keyword evidence="2" id="KW-1185">Reference proteome</keyword>
<dbReference type="AlphaFoldDB" id="A0A2U1AL65"/>
<dbReference type="Proteomes" id="UP000245959">
    <property type="component" value="Unassembled WGS sequence"/>
</dbReference>
<name>A0A2U1AL65_9BACT</name>
<gene>
    <name evidence="1" type="ORF">C8D82_1321</name>
</gene>
<evidence type="ECO:0000313" key="1">
    <source>
        <dbReference type="EMBL" id="PVY37164.1"/>
    </source>
</evidence>
<dbReference type="EMBL" id="QEKH01000032">
    <property type="protein sequence ID" value="PVY37164.1"/>
    <property type="molecule type" value="Genomic_DNA"/>
</dbReference>